<keyword evidence="1" id="KW-0812">Transmembrane</keyword>
<feature type="transmembrane region" description="Helical" evidence="1">
    <location>
        <begin position="12"/>
        <end position="33"/>
    </location>
</feature>
<dbReference type="PANTHER" id="PTHR33802:SF1">
    <property type="entry name" value="XK-RELATED PROTEIN"/>
    <property type="match status" value="1"/>
</dbReference>
<keyword evidence="1" id="KW-0472">Membrane</keyword>
<protein>
    <recommendedName>
        <fullName evidence="4">Tryptophan-rich sensory protein</fullName>
    </recommendedName>
</protein>
<keyword evidence="1" id="KW-1133">Transmembrane helix</keyword>
<feature type="transmembrane region" description="Helical" evidence="1">
    <location>
        <begin position="53"/>
        <end position="74"/>
    </location>
</feature>
<dbReference type="Gene3D" id="1.20.1260.100">
    <property type="entry name" value="TspO/MBR protein"/>
    <property type="match status" value="1"/>
</dbReference>
<organism evidence="2 3">
    <name type="scientific">Pseudonocardia nematodicida</name>
    <dbReference type="NCBI Taxonomy" id="1206997"/>
    <lineage>
        <taxon>Bacteria</taxon>
        <taxon>Bacillati</taxon>
        <taxon>Actinomycetota</taxon>
        <taxon>Actinomycetes</taxon>
        <taxon>Pseudonocardiales</taxon>
        <taxon>Pseudonocardiaceae</taxon>
        <taxon>Pseudonocardia</taxon>
    </lineage>
</organism>
<sequence>MTVLTPHPTTADLIRSVVVALLAILQVLVAALAGSAIGEVARSVDTPLLAASWAFSIWSLIYLGFVVYAVYALLPGQRGRAIHRRVGWWLAATAVANALWILAFSHRWVVTAELLLIALVVALAVTYSRLSRDHAQDLTEQLAFRLPLSIYLGWSSVALVLGLMAAGVSVGLPAEGVLPQVGAILLLVILTAVVLSVIGSSAGFAGFAAAVVWALVGIVANDRPIAVTAVAAIAAAVVAVQAARRIGRSVQPLRLALG</sequence>
<evidence type="ECO:0008006" key="4">
    <source>
        <dbReference type="Google" id="ProtNLM"/>
    </source>
</evidence>
<dbReference type="EMBL" id="JBEDNQ010000009">
    <property type="protein sequence ID" value="MEQ3553087.1"/>
    <property type="molecule type" value="Genomic_DNA"/>
</dbReference>
<dbReference type="InterPro" id="IPR038330">
    <property type="entry name" value="TspO/MBR-related_sf"/>
</dbReference>
<proteinExistence type="predicted"/>
<feature type="transmembrane region" description="Helical" evidence="1">
    <location>
        <begin position="225"/>
        <end position="243"/>
    </location>
</feature>
<reference evidence="2 3" key="1">
    <citation type="submission" date="2024-03" db="EMBL/GenBank/DDBJ databases">
        <title>Draft genome sequence of Pseudonocardia nematodicida JCM 31783.</title>
        <authorList>
            <person name="Butdee W."/>
            <person name="Duangmal K."/>
        </authorList>
    </citation>
    <scope>NUCLEOTIDE SEQUENCE [LARGE SCALE GENOMIC DNA]</scope>
    <source>
        <strain evidence="2 3">JCM 31783</strain>
    </source>
</reference>
<feature type="transmembrane region" description="Helical" evidence="1">
    <location>
        <begin position="86"/>
        <end position="103"/>
    </location>
</feature>
<feature type="transmembrane region" description="Helical" evidence="1">
    <location>
        <begin position="202"/>
        <end position="219"/>
    </location>
</feature>
<evidence type="ECO:0000256" key="1">
    <source>
        <dbReference type="SAM" id="Phobius"/>
    </source>
</evidence>
<keyword evidence="3" id="KW-1185">Reference proteome</keyword>
<accession>A0ABV1KHJ9</accession>
<name>A0ABV1KHJ9_9PSEU</name>
<evidence type="ECO:0000313" key="2">
    <source>
        <dbReference type="EMBL" id="MEQ3553087.1"/>
    </source>
</evidence>
<feature type="transmembrane region" description="Helical" evidence="1">
    <location>
        <begin position="177"/>
        <end position="195"/>
    </location>
</feature>
<gene>
    <name evidence="2" type="ORF">WIS52_21680</name>
</gene>
<feature type="transmembrane region" description="Helical" evidence="1">
    <location>
        <begin position="148"/>
        <end position="171"/>
    </location>
</feature>
<evidence type="ECO:0000313" key="3">
    <source>
        <dbReference type="Proteomes" id="UP001494902"/>
    </source>
</evidence>
<feature type="transmembrane region" description="Helical" evidence="1">
    <location>
        <begin position="109"/>
        <end position="127"/>
    </location>
</feature>
<dbReference type="Proteomes" id="UP001494902">
    <property type="component" value="Unassembled WGS sequence"/>
</dbReference>
<dbReference type="RefSeq" id="WP_349300154.1">
    <property type="nucleotide sequence ID" value="NZ_JBEDNQ010000009.1"/>
</dbReference>
<dbReference type="PANTHER" id="PTHR33802">
    <property type="entry name" value="SI:CH211-161H7.5-RELATED"/>
    <property type="match status" value="1"/>
</dbReference>
<comment type="caution">
    <text evidence="2">The sequence shown here is derived from an EMBL/GenBank/DDBJ whole genome shotgun (WGS) entry which is preliminary data.</text>
</comment>